<dbReference type="Proteomes" id="UP001412239">
    <property type="component" value="Unassembled WGS sequence"/>
</dbReference>
<evidence type="ECO:0000256" key="3">
    <source>
        <dbReference type="SAM" id="MobiDB-lite"/>
    </source>
</evidence>
<dbReference type="GO" id="GO:0051793">
    <property type="term" value="P:medium-chain fatty acid catabolic process"/>
    <property type="evidence" value="ECO:0007669"/>
    <property type="project" value="TreeGrafter"/>
</dbReference>
<organism evidence="5 6">
    <name type="scientific">Tuber aestivum</name>
    <name type="common">summer truffle</name>
    <dbReference type="NCBI Taxonomy" id="59557"/>
    <lineage>
        <taxon>Eukaryota</taxon>
        <taxon>Fungi</taxon>
        <taxon>Dikarya</taxon>
        <taxon>Ascomycota</taxon>
        <taxon>Pezizomycotina</taxon>
        <taxon>Pezizomycetes</taxon>
        <taxon>Pezizales</taxon>
        <taxon>Tuberaceae</taxon>
        <taxon>Tuber</taxon>
    </lineage>
</organism>
<dbReference type="InterPro" id="IPR000073">
    <property type="entry name" value="AB_hydrolase_1"/>
</dbReference>
<dbReference type="GO" id="GO:0008126">
    <property type="term" value="F:acetylesterase activity"/>
    <property type="evidence" value="ECO:0007669"/>
    <property type="project" value="TreeGrafter"/>
</dbReference>
<feature type="region of interest" description="Disordered" evidence="3">
    <location>
        <begin position="92"/>
        <end position="124"/>
    </location>
</feature>
<name>A0A292PXJ3_9PEZI</name>
<feature type="domain" description="AB hydrolase-1" evidence="4">
    <location>
        <begin position="128"/>
        <end position="374"/>
    </location>
</feature>
<gene>
    <name evidence="5" type="ORF">GSTUAT00004699001</name>
</gene>
<dbReference type="SUPFAM" id="SSF53474">
    <property type="entry name" value="alpha/beta-Hydrolases"/>
    <property type="match status" value="1"/>
</dbReference>
<proteinExistence type="inferred from homology"/>
<evidence type="ECO:0000313" key="5">
    <source>
        <dbReference type="EMBL" id="CUS11200.1"/>
    </source>
</evidence>
<dbReference type="GO" id="GO:0051792">
    <property type="term" value="P:medium-chain fatty acid biosynthetic process"/>
    <property type="evidence" value="ECO:0007669"/>
    <property type="project" value="TreeGrafter"/>
</dbReference>
<evidence type="ECO:0000256" key="2">
    <source>
        <dbReference type="PIRSR" id="PIRSR005211-1"/>
    </source>
</evidence>
<feature type="active site" description="Charge relay system" evidence="2">
    <location>
        <position position="214"/>
    </location>
</feature>
<dbReference type="AlphaFoldDB" id="A0A292PXJ3"/>
<feature type="compositionally biased region" description="Basic and acidic residues" evidence="3">
    <location>
        <begin position="109"/>
        <end position="123"/>
    </location>
</feature>
<dbReference type="InterPro" id="IPR012020">
    <property type="entry name" value="ABHD4"/>
</dbReference>
<keyword evidence="6" id="KW-1185">Reference proteome</keyword>
<feature type="active site" description="Charge relay system" evidence="2">
    <location>
        <position position="372"/>
    </location>
</feature>
<sequence>MPFWPAHPTSHHSRSPITLKTGTKTLPFSAFAAPLLTPFRANPLLFNGHLQTFWTAVKWNDPHTIHYARQRLQNPADGGHFTVDFVVPEPFPPAPSSTEAVTGGRLPPRTRDMTEEEGARLGSDDDTPMVIALHGLSGGSHELYLRSVIAPLTRKVEEGGSGFAACVLNARGCALSEVTTGQLFNARFTADLRQMVRYLQEVYPRRPLYAVGFSYGANILTNYIGEEGDKCAFKAVALCSSPWNLEVASKALHRTYLGSEVYSKVMGGNMRNLFEIHIDNFSEDPRIDVDLVRRGKYLYEFDRDFTAQIFGYATVGAYYRDASSVDNLLKTRVPTFILHAKDDPVAVDEGVPYDEVRANPYCFMATTPTGGHLSWFEYGGGRWFARTACLILLLSLSMTLTSFQVVDFFTAFAREVVEVNPVDETLKQ</sequence>
<dbReference type="GO" id="GO:0047372">
    <property type="term" value="F:monoacylglycerol lipase activity"/>
    <property type="evidence" value="ECO:0007669"/>
    <property type="project" value="TreeGrafter"/>
</dbReference>
<dbReference type="InterPro" id="IPR029058">
    <property type="entry name" value="AB_hydrolase_fold"/>
</dbReference>
<evidence type="ECO:0000313" key="6">
    <source>
        <dbReference type="Proteomes" id="UP001412239"/>
    </source>
</evidence>
<dbReference type="PANTHER" id="PTHR10794">
    <property type="entry name" value="ABHYDROLASE DOMAIN-CONTAINING PROTEIN"/>
    <property type="match status" value="1"/>
</dbReference>
<evidence type="ECO:0000259" key="4">
    <source>
        <dbReference type="Pfam" id="PF00561"/>
    </source>
</evidence>
<evidence type="ECO:0000256" key="1">
    <source>
        <dbReference type="ARBA" id="ARBA00010884"/>
    </source>
</evidence>
<feature type="active site" description="Charge relay system" evidence="2">
    <location>
        <position position="343"/>
    </location>
</feature>
<dbReference type="Gene3D" id="3.40.50.1820">
    <property type="entry name" value="alpha/beta hydrolase"/>
    <property type="match status" value="1"/>
</dbReference>
<reference evidence="5" key="1">
    <citation type="submission" date="2015-10" db="EMBL/GenBank/DDBJ databases">
        <authorList>
            <person name="Regsiter A."/>
            <person name="william w."/>
        </authorList>
    </citation>
    <scope>NUCLEOTIDE SEQUENCE</scope>
    <source>
        <strain evidence="5">Montdore</strain>
    </source>
</reference>
<comment type="similarity">
    <text evidence="1">Belongs to the AB hydrolase superfamily. AB hydrolase 4 family.</text>
</comment>
<dbReference type="EMBL" id="LN891028">
    <property type="protein sequence ID" value="CUS11200.1"/>
    <property type="molecule type" value="Genomic_DNA"/>
</dbReference>
<accession>A0A292PXJ3</accession>
<dbReference type="PANTHER" id="PTHR10794:SF63">
    <property type="entry name" value="ALPHA_BETA HYDROLASE 1, ISOFORM A"/>
    <property type="match status" value="1"/>
</dbReference>
<dbReference type="InterPro" id="IPR050960">
    <property type="entry name" value="AB_hydrolase_4_sf"/>
</dbReference>
<protein>
    <recommendedName>
        <fullName evidence="4">AB hydrolase-1 domain-containing protein</fullName>
    </recommendedName>
</protein>
<dbReference type="Pfam" id="PF00561">
    <property type="entry name" value="Abhydrolase_1"/>
    <property type="match status" value="1"/>
</dbReference>
<dbReference type="PIRSF" id="PIRSF005211">
    <property type="entry name" value="Ab_hydro_YheT"/>
    <property type="match status" value="1"/>
</dbReference>